<organism evidence="9 10">
    <name type="scientific">Maritalea myrionectae</name>
    <dbReference type="NCBI Taxonomy" id="454601"/>
    <lineage>
        <taxon>Bacteria</taxon>
        <taxon>Pseudomonadati</taxon>
        <taxon>Pseudomonadota</taxon>
        <taxon>Alphaproteobacteria</taxon>
        <taxon>Hyphomicrobiales</taxon>
        <taxon>Devosiaceae</taxon>
        <taxon>Maritalea</taxon>
    </lineage>
</organism>
<dbReference type="GO" id="GO:0055085">
    <property type="term" value="P:transmembrane transport"/>
    <property type="evidence" value="ECO:0007669"/>
    <property type="project" value="UniProtKB-ARBA"/>
</dbReference>
<keyword evidence="5" id="KW-0547">Nucleotide-binding</keyword>
<dbReference type="CDD" id="cd03257">
    <property type="entry name" value="ABC_NikE_OppD_transporters"/>
    <property type="match status" value="1"/>
</dbReference>
<dbReference type="GO" id="GO:0005886">
    <property type="term" value="C:plasma membrane"/>
    <property type="evidence" value="ECO:0007669"/>
    <property type="project" value="UniProtKB-SubCell"/>
</dbReference>
<dbReference type="Pfam" id="PF08352">
    <property type="entry name" value="oligo_HPY"/>
    <property type="match status" value="1"/>
</dbReference>
<keyword evidence="3" id="KW-0813">Transport</keyword>
<keyword evidence="4" id="KW-1003">Cell membrane</keyword>
<dbReference type="PANTHER" id="PTHR43297:SF2">
    <property type="entry name" value="DIPEPTIDE TRANSPORT ATP-BINDING PROTEIN DPPD"/>
    <property type="match status" value="1"/>
</dbReference>
<dbReference type="InterPro" id="IPR017871">
    <property type="entry name" value="ABC_transporter-like_CS"/>
</dbReference>
<dbReference type="InterPro" id="IPR027417">
    <property type="entry name" value="P-loop_NTPase"/>
</dbReference>
<keyword evidence="10" id="KW-1185">Reference proteome</keyword>
<feature type="domain" description="ABC transporter" evidence="8">
    <location>
        <begin position="9"/>
        <end position="258"/>
    </location>
</feature>
<keyword evidence="7" id="KW-0472">Membrane</keyword>
<dbReference type="KEGG" id="mmyr:MXMO3_03647"/>
<evidence type="ECO:0000259" key="8">
    <source>
        <dbReference type="PROSITE" id="PS50893"/>
    </source>
</evidence>
<dbReference type="AlphaFoldDB" id="A0A2R4MJK2"/>
<dbReference type="STRING" id="1122213.GCA_000423365_03436"/>
<dbReference type="InterPro" id="IPR013563">
    <property type="entry name" value="Oligopep_ABC_C"/>
</dbReference>
<keyword evidence="6 9" id="KW-0067">ATP-binding</keyword>
<dbReference type="Pfam" id="PF00005">
    <property type="entry name" value="ABC_tran"/>
    <property type="match status" value="1"/>
</dbReference>
<evidence type="ECO:0000256" key="7">
    <source>
        <dbReference type="ARBA" id="ARBA00023136"/>
    </source>
</evidence>
<name>A0A2R4MJK2_9HYPH</name>
<dbReference type="RefSeq" id="WP_117397104.1">
    <property type="nucleotide sequence ID" value="NZ_CP021332.1"/>
</dbReference>
<dbReference type="NCBIfam" id="TIGR01727">
    <property type="entry name" value="oligo_HPY"/>
    <property type="match status" value="1"/>
</dbReference>
<dbReference type="GO" id="GO:0016887">
    <property type="term" value="F:ATP hydrolysis activity"/>
    <property type="evidence" value="ECO:0007669"/>
    <property type="project" value="InterPro"/>
</dbReference>
<protein>
    <submittedName>
        <fullName evidence="9">Putative peptide import ATP-binding protein</fullName>
    </submittedName>
</protein>
<evidence type="ECO:0000256" key="6">
    <source>
        <dbReference type="ARBA" id="ARBA00022840"/>
    </source>
</evidence>
<evidence type="ECO:0000256" key="3">
    <source>
        <dbReference type="ARBA" id="ARBA00022448"/>
    </source>
</evidence>
<dbReference type="InterPro" id="IPR003439">
    <property type="entry name" value="ABC_transporter-like_ATP-bd"/>
</dbReference>
<dbReference type="EMBL" id="CP021332">
    <property type="protein sequence ID" value="AVX06150.1"/>
    <property type="molecule type" value="Genomic_DNA"/>
</dbReference>
<dbReference type="InterPro" id="IPR050388">
    <property type="entry name" value="ABC_Ni/Peptide_Import"/>
</dbReference>
<sequence>MTQSNSPLLSVKNLSTSFHVGGQKLRAVDEVSFDLAAGEVLGIVGESGSGKSITLRSIMGLARRYGEVTGEVMWQGENLVTKPEAQMRKIRGKDIAMIFQEPMSSLNPLLTVGVQIKENLVAHTELDKKARHLRAIELLELVGIPDASRRLNDYPHQFSGGMRQRVMIAIALASSPKLLLADEPTTALDVTIQNQILKLILDLSQELGMSVILVTHDLGVAAQTCDRLAVMYGGKLVEKGSTRDVLRNPLHRYTMGLLQSVPENVEPRTPLFSLPGTPPSLMNLPKGCAFAPRCAHAVDACAATKPPLEGTQHQVACFNPTQAPVGVGGQS</sequence>
<dbReference type="PROSITE" id="PS50893">
    <property type="entry name" value="ABC_TRANSPORTER_2"/>
    <property type="match status" value="1"/>
</dbReference>
<evidence type="ECO:0000256" key="1">
    <source>
        <dbReference type="ARBA" id="ARBA00004417"/>
    </source>
</evidence>
<dbReference type="PANTHER" id="PTHR43297">
    <property type="entry name" value="OLIGOPEPTIDE TRANSPORT ATP-BINDING PROTEIN APPD"/>
    <property type="match status" value="1"/>
</dbReference>
<evidence type="ECO:0000256" key="5">
    <source>
        <dbReference type="ARBA" id="ARBA00022741"/>
    </source>
</evidence>
<evidence type="ECO:0000313" key="9">
    <source>
        <dbReference type="EMBL" id="AVX06150.1"/>
    </source>
</evidence>
<geneLocation type="plasmid" evidence="10">
    <name>phl2708y3</name>
</geneLocation>
<comment type="similarity">
    <text evidence="2">Belongs to the ABC transporter superfamily.</text>
</comment>
<reference evidence="9 10" key="1">
    <citation type="submission" date="2017-05" db="EMBL/GenBank/DDBJ databases">
        <title>Genome Analysis of Maritalea myrionectae HL2708#5.</title>
        <authorList>
            <consortium name="Cotde Inc.-PKNU"/>
            <person name="Jang D."/>
            <person name="Oh H.-M."/>
        </authorList>
    </citation>
    <scope>NUCLEOTIDE SEQUENCE [LARGE SCALE GENOMIC DNA]</scope>
    <source>
        <strain evidence="9 10">HL2708#5</strain>
        <plasmid evidence="10">phl2708y3</plasmid>
    </source>
</reference>
<evidence type="ECO:0000313" key="10">
    <source>
        <dbReference type="Proteomes" id="UP000258927"/>
    </source>
</evidence>
<proteinExistence type="inferred from homology"/>
<dbReference type="GO" id="GO:0015833">
    <property type="term" value="P:peptide transport"/>
    <property type="evidence" value="ECO:0007669"/>
    <property type="project" value="InterPro"/>
</dbReference>
<dbReference type="PROSITE" id="PS00211">
    <property type="entry name" value="ABC_TRANSPORTER_1"/>
    <property type="match status" value="1"/>
</dbReference>
<evidence type="ECO:0000256" key="2">
    <source>
        <dbReference type="ARBA" id="ARBA00005417"/>
    </source>
</evidence>
<dbReference type="Proteomes" id="UP000258927">
    <property type="component" value="Plasmid pHL2708Y3"/>
</dbReference>
<gene>
    <name evidence="9" type="ORF">MXMO3_03647</name>
</gene>
<comment type="subcellular location">
    <subcellularLocation>
        <location evidence="1">Cell inner membrane</location>
        <topology evidence="1">Peripheral membrane protein</topology>
    </subcellularLocation>
</comment>
<evidence type="ECO:0000256" key="4">
    <source>
        <dbReference type="ARBA" id="ARBA00022475"/>
    </source>
</evidence>
<dbReference type="SMART" id="SM00382">
    <property type="entry name" value="AAA"/>
    <property type="match status" value="1"/>
</dbReference>
<keyword evidence="9" id="KW-0614">Plasmid</keyword>
<dbReference type="Gene3D" id="3.40.50.300">
    <property type="entry name" value="P-loop containing nucleotide triphosphate hydrolases"/>
    <property type="match status" value="1"/>
</dbReference>
<dbReference type="SUPFAM" id="SSF52540">
    <property type="entry name" value="P-loop containing nucleoside triphosphate hydrolases"/>
    <property type="match status" value="1"/>
</dbReference>
<accession>A0A2R4MJK2</accession>
<dbReference type="GO" id="GO:0005524">
    <property type="term" value="F:ATP binding"/>
    <property type="evidence" value="ECO:0007669"/>
    <property type="project" value="UniProtKB-KW"/>
</dbReference>
<dbReference type="InterPro" id="IPR003593">
    <property type="entry name" value="AAA+_ATPase"/>
</dbReference>
<dbReference type="FunFam" id="3.40.50.300:FF:000016">
    <property type="entry name" value="Oligopeptide ABC transporter ATP-binding component"/>
    <property type="match status" value="1"/>
</dbReference>